<evidence type="ECO:0000313" key="2">
    <source>
        <dbReference type="EMBL" id="GBM98919.1"/>
    </source>
</evidence>
<protein>
    <submittedName>
        <fullName evidence="2">Uncharacterized protein</fullName>
    </submittedName>
</protein>
<name>A0A4Y2KAD0_ARAVE</name>
<proteinExistence type="predicted"/>
<gene>
    <name evidence="2" type="ORF">AVEN_58190_1</name>
</gene>
<organism evidence="2 3">
    <name type="scientific">Araneus ventricosus</name>
    <name type="common">Orbweaver spider</name>
    <name type="synonym">Epeira ventricosa</name>
    <dbReference type="NCBI Taxonomy" id="182803"/>
    <lineage>
        <taxon>Eukaryota</taxon>
        <taxon>Metazoa</taxon>
        <taxon>Ecdysozoa</taxon>
        <taxon>Arthropoda</taxon>
        <taxon>Chelicerata</taxon>
        <taxon>Arachnida</taxon>
        <taxon>Araneae</taxon>
        <taxon>Araneomorphae</taxon>
        <taxon>Entelegynae</taxon>
        <taxon>Araneoidea</taxon>
        <taxon>Araneidae</taxon>
        <taxon>Araneus</taxon>
    </lineage>
</organism>
<dbReference type="OrthoDB" id="6430246at2759"/>
<evidence type="ECO:0000256" key="1">
    <source>
        <dbReference type="SAM" id="Phobius"/>
    </source>
</evidence>
<sequence>MALEYINLAGMFGNSTYTWILAIAVVLLTFLKWYLGKNDDYWRKKGVPNVPRPSLFYLLYIIATKNLADLIKKMTVMPVGKVYG</sequence>
<comment type="caution">
    <text evidence="2">The sequence shown here is derived from an EMBL/GenBank/DDBJ whole genome shotgun (WGS) entry which is preliminary data.</text>
</comment>
<dbReference type="AlphaFoldDB" id="A0A4Y2KAD0"/>
<evidence type="ECO:0000313" key="3">
    <source>
        <dbReference type="Proteomes" id="UP000499080"/>
    </source>
</evidence>
<dbReference type="EMBL" id="BGPR01004371">
    <property type="protein sequence ID" value="GBM98919.1"/>
    <property type="molecule type" value="Genomic_DNA"/>
</dbReference>
<dbReference type="Proteomes" id="UP000499080">
    <property type="component" value="Unassembled WGS sequence"/>
</dbReference>
<keyword evidence="1" id="KW-0472">Membrane</keyword>
<keyword evidence="3" id="KW-1185">Reference proteome</keyword>
<accession>A0A4Y2KAD0</accession>
<keyword evidence="1" id="KW-1133">Transmembrane helix</keyword>
<keyword evidence="1" id="KW-0812">Transmembrane</keyword>
<reference evidence="2 3" key="1">
    <citation type="journal article" date="2019" name="Sci. Rep.">
        <title>Orb-weaving spider Araneus ventricosus genome elucidates the spidroin gene catalogue.</title>
        <authorList>
            <person name="Kono N."/>
            <person name="Nakamura H."/>
            <person name="Ohtoshi R."/>
            <person name="Moran D.A.P."/>
            <person name="Shinohara A."/>
            <person name="Yoshida Y."/>
            <person name="Fujiwara M."/>
            <person name="Mori M."/>
            <person name="Tomita M."/>
            <person name="Arakawa K."/>
        </authorList>
    </citation>
    <scope>NUCLEOTIDE SEQUENCE [LARGE SCALE GENOMIC DNA]</scope>
</reference>
<feature type="transmembrane region" description="Helical" evidence="1">
    <location>
        <begin position="16"/>
        <end position="35"/>
    </location>
</feature>